<dbReference type="Proteomes" id="UP000286075">
    <property type="component" value="Unassembled WGS sequence"/>
</dbReference>
<feature type="domain" description="DUF2520" evidence="2">
    <location>
        <begin position="133"/>
        <end position="257"/>
    </location>
</feature>
<dbReference type="EMBL" id="FQZN01000004">
    <property type="protein sequence ID" value="SHI59314.1"/>
    <property type="molecule type" value="Genomic_DNA"/>
</dbReference>
<dbReference type="Pfam" id="PF10728">
    <property type="entry name" value="DUF2520"/>
    <property type="match status" value="1"/>
</dbReference>
<dbReference type="Gene3D" id="3.40.50.720">
    <property type="entry name" value="NAD(P)-binding Rossmann-like Domain"/>
    <property type="match status" value="1"/>
</dbReference>
<dbReference type="Gene3D" id="1.10.1040.20">
    <property type="entry name" value="ProC-like, C-terminal domain"/>
    <property type="match status" value="1"/>
</dbReference>
<reference evidence="5" key="1">
    <citation type="submission" date="2016-11" db="EMBL/GenBank/DDBJ databases">
        <authorList>
            <person name="Varghese N."/>
            <person name="Submissions S."/>
        </authorList>
    </citation>
    <scope>NUCLEOTIDE SEQUENCE [LARGE SCALE GENOMIC DNA]</scope>
    <source>
        <strain evidence="5">DSM 26884</strain>
    </source>
</reference>
<dbReference type="PANTHER" id="PTHR40459">
    <property type="entry name" value="CONSERVED HYPOTHETICAL ALANINE AND LEUCINE RICH PROTEIN"/>
    <property type="match status" value="1"/>
</dbReference>
<evidence type="ECO:0000313" key="5">
    <source>
        <dbReference type="Proteomes" id="UP000184192"/>
    </source>
</evidence>
<organism evidence="4 5">
    <name type="scientific">Bacteroides stercorirosoris</name>
    <dbReference type="NCBI Taxonomy" id="871324"/>
    <lineage>
        <taxon>Bacteria</taxon>
        <taxon>Pseudomonadati</taxon>
        <taxon>Bacteroidota</taxon>
        <taxon>Bacteroidia</taxon>
        <taxon>Bacteroidales</taxon>
        <taxon>Bacteroidaceae</taxon>
        <taxon>Bacteroides</taxon>
    </lineage>
</organism>
<sequence length="265" mass="29836">MKRSVQDTPIVFIGAGNLATNLAKALYRNGFRIVQVYSRTTDAARTLAQAVEAEYTTELSEVSKEARLYIVSLKDDAFVELLPEIVAGKGDALLVHTAGSIPMSIWDGRASRYGVFYPMQTFSKQRAVDFHAIPFFVESNSPEDTELLKAVASVLSEKVYEATSEQRRSLHLAAVFTCNFANHMYALAADLLKKYNLPFDVMLPLIDETARKVHELEPKQAQTGPAVRYDENVINKHVEMLADEPEMQELYRLISENIHHLQNKQ</sequence>
<dbReference type="Pfam" id="PF03807">
    <property type="entry name" value="F420_oxidored"/>
    <property type="match status" value="1"/>
</dbReference>
<dbReference type="RefSeq" id="WP_025831134.1">
    <property type="nucleotide sequence ID" value="NZ_CABMFG010000001.1"/>
</dbReference>
<proteinExistence type="predicted"/>
<dbReference type="GeneID" id="92711155"/>
<dbReference type="InterPro" id="IPR018931">
    <property type="entry name" value="DUF2520"/>
</dbReference>
<gene>
    <name evidence="3" type="ORF">DXA68_01360</name>
    <name evidence="4" type="ORF">SAMN05444350_104101</name>
</gene>
<accession>A0A1M6CEV8</accession>
<dbReference type="OrthoDB" id="9810755at2"/>
<dbReference type="InterPro" id="IPR037108">
    <property type="entry name" value="TM1727-like_C_sf"/>
</dbReference>
<evidence type="ECO:0000313" key="6">
    <source>
        <dbReference type="Proteomes" id="UP000286075"/>
    </source>
</evidence>
<dbReference type="EMBL" id="QSCF01000001">
    <property type="protein sequence ID" value="RGX81286.1"/>
    <property type="molecule type" value="Genomic_DNA"/>
</dbReference>
<dbReference type="PANTHER" id="PTHR40459:SF1">
    <property type="entry name" value="CONSERVED HYPOTHETICAL ALANINE AND LEUCINE RICH PROTEIN"/>
    <property type="match status" value="1"/>
</dbReference>
<evidence type="ECO:0000313" key="4">
    <source>
        <dbReference type="EMBL" id="SHI59314.1"/>
    </source>
</evidence>
<dbReference type="SUPFAM" id="SSF51735">
    <property type="entry name" value="NAD(P)-binding Rossmann-fold domains"/>
    <property type="match status" value="1"/>
</dbReference>
<dbReference type="AlphaFoldDB" id="A0A1M6CEV8"/>
<reference evidence="3 6" key="3">
    <citation type="submission" date="2018-08" db="EMBL/GenBank/DDBJ databases">
        <title>A genome reference for cultivated species of the human gut microbiota.</title>
        <authorList>
            <person name="Zou Y."/>
            <person name="Xue W."/>
            <person name="Luo G."/>
        </authorList>
    </citation>
    <scope>NUCLEOTIDE SEQUENCE [LARGE SCALE GENOMIC DNA]</scope>
    <source>
        <strain evidence="3 6">OF03-9BH</strain>
    </source>
</reference>
<dbReference type="InterPro" id="IPR036291">
    <property type="entry name" value="NAD(P)-bd_dom_sf"/>
</dbReference>
<dbReference type="eggNOG" id="COG5495">
    <property type="taxonomic scope" value="Bacteria"/>
</dbReference>
<dbReference type="InterPro" id="IPR008927">
    <property type="entry name" value="6-PGluconate_DH-like_C_sf"/>
</dbReference>
<dbReference type="InterPro" id="IPR028939">
    <property type="entry name" value="P5C_Rdtase_cat_N"/>
</dbReference>
<protein>
    <submittedName>
        <fullName evidence="3">DUF2520 domain-containing protein</fullName>
    </submittedName>
    <submittedName>
        <fullName evidence="4">Predicted oxidoreductase, contains short-chain dehydrogenase (SDR) and DUF2520 domains</fullName>
    </submittedName>
</protein>
<evidence type="ECO:0000313" key="3">
    <source>
        <dbReference type="EMBL" id="RGX81286.1"/>
    </source>
</evidence>
<feature type="domain" description="Pyrroline-5-carboxylate reductase catalytic N-terminal" evidence="1">
    <location>
        <begin position="10"/>
        <end position="95"/>
    </location>
</feature>
<keyword evidence="5" id="KW-1185">Reference proteome</keyword>
<dbReference type="SUPFAM" id="SSF48179">
    <property type="entry name" value="6-phosphogluconate dehydrogenase C-terminal domain-like"/>
    <property type="match status" value="1"/>
</dbReference>
<evidence type="ECO:0000259" key="2">
    <source>
        <dbReference type="Pfam" id="PF10728"/>
    </source>
</evidence>
<name>A0A1M6CEV8_9BACE</name>
<dbReference type="Proteomes" id="UP000184192">
    <property type="component" value="Unassembled WGS sequence"/>
</dbReference>
<evidence type="ECO:0000259" key="1">
    <source>
        <dbReference type="Pfam" id="PF03807"/>
    </source>
</evidence>
<reference evidence="4" key="2">
    <citation type="submission" date="2016-11" db="EMBL/GenBank/DDBJ databases">
        <authorList>
            <person name="Jaros S."/>
            <person name="Januszkiewicz K."/>
            <person name="Wedrychowicz H."/>
        </authorList>
    </citation>
    <scope>NUCLEOTIDE SEQUENCE [LARGE SCALE GENOMIC DNA]</scope>
    <source>
        <strain evidence="4">DSM 26884</strain>
    </source>
</reference>